<evidence type="ECO:0000313" key="1">
    <source>
        <dbReference type="EMBL" id="SVA39096.1"/>
    </source>
</evidence>
<gene>
    <name evidence="1" type="ORF">METZ01_LOCUS91950</name>
</gene>
<proteinExistence type="predicted"/>
<reference evidence="1" key="1">
    <citation type="submission" date="2018-05" db="EMBL/GenBank/DDBJ databases">
        <authorList>
            <person name="Lanie J.A."/>
            <person name="Ng W.-L."/>
            <person name="Kazmierczak K.M."/>
            <person name="Andrzejewski T.M."/>
            <person name="Davidsen T.M."/>
            <person name="Wayne K.J."/>
            <person name="Tettelin H."/>
            <person name="Glass J.I."/>
            <person name="Rusch D."/>
            <person name="Podicherti R."/>
            <person name="Tsui H.-C.T."/>
            <person name="Winkler M.E."/>
        </authorList>
    </citation>
    <scope>NUCLEOTIDE SEQUENCE</scope>
</reference>
<dbReference type="EMBL" id="UINC01008693">
    <property type="protein sequence ID" value="SVA39096.1"/>
    <property type="molecule type" value="Genomic_DNA"/>
</dbReference>
<organism evidence="1">
    <name type="scientific">marine metagenome</name>
    <dbReference type="NCBI Taxonomy" id="408172"/>
    <lineage>
        <taxon>unclassified sequences</taxon>
        <taxon>metagenomes</taxon>
        <taxon>ecological metagenomes</taxon>
    </lineage>
</organism>
<dbReference type="PROSITE" id="PS51257">
    <property type="entry name" value="PROKAR_LIPOPROTEIN"/>
    <property type="match status" value="1"/>
</dbReference>
<name>A0A381VFG1_9ZZZZ</name>
<dbReference type="AlphaFoldDB" id="A0A381VFG1"/>
<accession>A0A381VFG1</accession>
<protein>
    <submittedName>
        <fullName evidence="1">Uncharacterized protein</fullName>
    </submittedName>
</protein>
<sequence length="381" mass="43697">MSLFKLIKHTLILTVFAGFYGCVGTAVEIMREQMEQQLDELRLQEEEESKVVEPEVVKAVDDSAKWEQNKLESAKRYAIWDNWRNQNYEYQNDVYDRELKIRLSFLFRSDYYVGEGAMGTADQASEFEIMIQNKTDSEFNLFLNNQDFKFLIDGKERTYGSAPAEGIKKLLLPHGSYDKTGKHREDLVILKFRHSQPLSEASIDRIFGSGKDILEEDIIPIRVDANEYNQRFVTVLLNGKKYYLIARHDWNGLPFSEDKALHDKIKLSPEAPSISNNPNWRGQGMYNGDFSILTLADLRRVALSEGINPFTIGCDIEAKKKAFDDALRLAQEVSNGECEGETSENLFKAYREYGACLVAGKEKNEIMQSMYYLESACGENL</sequence>